<evidence type="ECO:0000313" key="2">
    <source>
        <dbReference type="Proteomes" id="UP000054870"/>
    </source>
</evidence>
<comment type="caution">
    <text evidence="1">The sequence shown here is derived from an EMBL/GenBank/DDBJ whole genome shotgun (WGS) entry which is preliminary data.</text>
</comment>
<organism evidence="1 2">
    <name type="scientific">Caballeronia catudaia</name>
    <dbReference type="NCBI Taxonomy" id="1777136"/>
    <lineage>
        <taxon>Bacteria</taxon>
        <taxon>Pseudomonadati</taxon>
        <taxon>Pseudomonadota</taxon>
        <taxon>Betaproteobacteria</taxon>
        <taxon>Burkholderiales</taxon>
        <taxon>Burkholderiaceae</taxon>
        <taxon>Caballeronia</taxon>
    </lineage>
</organism>
<name>A0A158D4A4_9BURK</name>
<dbReference type="Proteomes" id="UP000054870">
    <property type="component" value="Unassembled WGS sequence"/>
</dbReference>
<dbReference type="OrthoDB" id="5520839at2"/>
<dbReference type="EMBL" id="FCOF02000049">
    <property type="protein sequence ID" value="SAK89475.1"/>
    <property type="molecule type" value="Genomic_DNA"/>
</dbReference>
<evidence type="ECO:0000313" key="1">
    <source>
        <dbReference type="EMBL" id="SAK89475.1"/>
    </source>
</evidence>
<protein>
    <recommendedName>
        <fullName evidence="3">Antitoxin</fullName>
    </recommendedName>
</protein>
<dbReference type="AlphaFoldDB" id="A0A158D4A4"/>
<proteinExistence type="predicted"/>
<gene>
    <name evidence="1" type="ORF">AWB75_06181</name>
</gene>
<accession>A0A158D4A4</accession>
<dbReference type="RefSeq" id="WP_061127845.1">
    <property type="nucleotide sequence ID" value="NZ_FCOF02000049.1"/>
</dbReference>
<sequence>MATVTATDLARRTNQVLDALARGESVTITRNNTVLGTISPPVRAVMLRDAFERLPRISREAAERYKADIRDADFDDEVRDPWQR</sequence>
<reference evidence="1" key="1">
    <citation type="submission" date="2016-01" db="EMBL/GenBank/DDBJ databases">
        <authorList>
            <person name="Peeters C."/>
        </authorList>
    </citation>
    <scope>NUCLEOTIDE SEQUENCE [LARGE SCALE GENOMIC DNA]</scope>
    <source>
        <strain evidence="1">LMG 29318</strain>
    </source>
</reference>
<evidence type="ECO:0008006" key="3">
    <source>
        <dbReference type="Google" id="ProtNLM"/>
    </source>
</evidence>
<keyword evidence="2" id="KW-1185">Reference proteome</keyword>